<dbReference type="AlphaFoldDB" id="A0A381RS79"/>
<evidence type="ECO:0000313" key="2">
    <source>
        <dbReference type="EMBL" id="SUZ93919.1"/>
    </source>
</evidence>
<feature type="non-terminal residue" evidence="2">
    <location>
        <position position="1"/>
    </location>
</feature>
<gene>
    <name evidence="2" type="ORF">METZ01_LOCUS46773</name>
</gene>
<reference evidence="2" key="1">
    <citation type="submission" date="2018-05" db="EMBL/GenBank/DDBJ databases">
        <authorList>
            <person name="Lanie J.A."/>
            <person name="Ng W.-L."/>
            <person name="Kazmierczak K.M."/>
            <person name="Andrzejewski T.M."/>
            <person name="Davidsen T.M."/>
            <person name="Wayne K.J."/>
            <person name="Tettelin H."/>
            <person name="Glass J.I."/>
            <person name="Rusch D."/>
            <person name="Podicherti R."/>
            <person name="Tsui H.-C.T."/>
            <person name="Winkler M.E."/>
        </authorList>
    </citation>
    <scope>NUCLEOTIDE SEQUENCE</scope>
</reference>
<accession>A0A381RS79</accession>
<sequence length="120" mass="14684">HESLTGKVIKYPFRMTGYVIGAPFHPFESTRKAFNATIDIPEKAVSSTSDALFGHDHDHDGDRHRDERDRDERDRDERDRDERDRDERDRDERDRDERDRDERDRDERDRDERESRRKRD</sequence>
<organism evidence="2">
    <name type="scientific">marine metagenome</name>
    <dbReference type="NCBI Taxonomy" id="408172"/>
    <lineage>
        <taxon>unclassified sequences</taxon>
        <taxon>metagenomes</taxon>
        <taxon>ecological metagenomes</taxon>
    </lineage>
</organism>
<evidence type="ECO:0000256" key="1">
    <source>
        <dbReference type="SAM" id="MobiDB-lite"/>
    </source>
</evidence>
<protein>
    <submittedName>
        <fullName evidence="2">Uncharacterized protein</fullName>
    </submittedName>
</protein>
<feature type="region of interest" description="Disordered" evidence="1">
    <location>
        <begin position="46"/>
        <end position="120"/>
    </location>
</feature>
<feature type="compositionally biased region" description="Basic and acidic residues" evidence="1">
    <location>
        <begin position="53"/>
        <end position="120"/>
    </location>
</feature>
<dbReference type="EMBL" id="UINC01002187">
    <property type="protein sequence ID" value="SUZ93919.1"/>
    <property type="molecule type" value="Genomic_DNA"/>
</dbReference>
<name>A0A381RS79_9ZZZZ</name>
<proteinExistence type="predicted"/>